<reference evidence="3 4" key="1">
    <citation type="submission" date="2018-08" db="EMBL/GenBank/DDBJ databases">
        <authorList>
            <person name="Muller C M."/>
        </authorList>
    </citation>
    <scope>NUCLEOTIDE SEQUENCE [LARGE SCALE GENOMIC DNA]</scope>
</reference>
<protein>
    <submittedName>
        <fullName evidence="2">Bgt-55006</fullName>
    </submittedName>
    <submittedName>
        <fullName evidence="3">Bgt-55007</fullName>
    </submittedName>
</protein>
<evidence type="ECO:0000313" key="2">
    <source>
        <dbReference type="EMBL" id="VCU39825.1"/>
    </source>
</evidence>
<feature type="signal peptide" evidence="1">
    <location>
        <begin position="1"/>
        <end position="18"/>
    </location>
</feature>
<evidence type="ECO:0000313" key="3">
    <source>
        <dbReference type="EMBL" id="VCU39832.1"/>
    </source>
</evidence>
<keyword evidence="4" id="KW-1185">Reference proteome</keyword>
<accession>A0A9X9L9J6</accession>
<gene>
    <name evidence="2" type="ORF">BGT96224V316_LOCUS1688</name>
    <name evidence="3" type="ORF">BGT96224V316_LOCUS1689</name>
</gene>
<dbReference type="AlphaFoldDB" id="A0A9X9L9J6"/>
<dbReference type="Proteomes" id="UP000324639">
    <property type="component" value="Chromosome Bgt_-02"/>
</dbReference>
<feature type="chain" id="PRO_5041156070" evidence="1">
    <location>
        <begin position="19"/>
        <end position="39"/>
    </location>
</feature>
<keyword evidence="1" id="KW-0732">Signal</keyword>
<sequence length="39" mass="4216">MEGVVIRLLVMFSGIVCAAWAPTPLGKETSQIIIRAEKS</sequence>
<name>A0A9X9L9J6_BLUGR</name>
<dbReference type="EMBL" id="LR026985">
    <property type="protein sequence ID" value="VCU39825.1"/>
    <property type="molecule type" value="Genomic_DNA"/>
</dbReference>
<evidence type="ECO:0000256" key="1">
    <source>
        <dbReference type="SAM" id="SignalP"/>
    </source>
</evidence>
<organism evidence="3 4">
    <name type="scientific">Blumeria graminis f. sp. tritici</name>
    <dbReference type="NCBI Taxonomy" id="62690"/>
    <lineage>
        <taxon>Eukaryota</taxon>
        <taxon>Fungi</taxon>
        <taxon>Dikarya</taxon>
        <taxon>Ascomycota</taxon>
        <taxon>Pezizomycotina</taxon>
        <taxon>Leotiomycetes</taxon>
        <taxon>Erysiphales</taxon>
        <taxon>Erysiphaceae</taxon>
        <taxon>Blumeria</taxon>
    </lineage>
</organism>
<evidence type="ECO:0000313" key="4">
    <source>
        <dbReference type="Proteomes" id="UP000324639"/>
    </source>
</evidence>
<proteinExistence type="predicted"/>
<dbReference type="EMBL" id="LR026985">
    <property type="protein sequence ID" value="VCU39832.1"/>
    <property type="molecule type" value="Genomic_DNA"/>
</dbReference>